<dbReference type="Pfam" id="PF14345">
    <property type="entry name" value="GDYXXLXY"/>
    <property type="match status" value="1"/>
</dbReference>
<organism evidence="1 2">
    <name type="scientific">Rheinheimera pacifica</name>
    <dbReference type="NCBI Taxonomy" id="173990"/>
    <lineage>
        <taxon>Bacteria</taxon>
        <taxon>Pseudomonadati</taxon>
        <taxon>Pseudomonadota</taxon>
        <taxon>Gammaproteobacteria</taxon>
        <taxon>Chromatiales</taxon>
        <taxon>Chromatiaceae</taxon>
        <taxon>Rheinheimera</taxon>
    </lineage>
</organism>
<sequence length="164" mass="18118">MSITLQRRAIAAALLLILAAAGFAIWQFEQTLNTGRVVNIALAPLDPRSIMQGDYMALAYAIDRELPEDAAQYKYAWLSIDAEQRASLHSLSNNLPQDPQLVAVLLRWRDGIISVGPNAFFFAEGTGALYEQAPYGQFRVDASGKALLVGLLDENLQLLRENNR</sequence>
<proteinExistence type="predicted"/>
<dbReference type="RefSeq" id="WP_092792498.1">
    <property type="nucleotide sequence ID" value="NZ_FNXF01000005.1"/>
</dbReference>
<dbReference type="STRING" id="173990.SAMN05660691_01813"/>
<accession>A0A1H6LAE3</accession>
<dbReference type="EMBL" id="FNXF01000005">
    <property type="protein sequence ID" value="SEH85464.1"/>
    <property type="molecule type" value="Genomic_DNA"/>
</dbReference>
<gene>
    <name evidence="1" type="ORF">SAMN05660691_01813</name>
</gene>
<evidence type="ECO:0000313" key="2">
    <source>
        <dbReference type="Proteomes" id="UP000199371"/>
    </source>
</evidence>
<name>A0A1H6LAE3_9GAMM</name>
<evidence type="ECO:0000313" key="1">
    <source>
        <dbReference type="EMBL" id="SEH85464.1"/>
    </source>
</evidence>
<dbReference type="InterPro" id="IPR025833">
    <property type="entry name" value="GDYXXLXY"/>
</dbReference>
<dbReference type="OrthoDB" id="4868247at2"/>
<keyword evidence="2" id="KW-1185">Reference proteome</keyword>
<protein>
    <submittedName>
        <fullName evidence="1">Uncharacterized membrane-anchored protein</fullName>
    </submittedName>
</protein>
<dbReference type="Proteomes" id="UP000199371">
    <property type="component" value="Unassembled WGS sequence"/>
</dbReference>
<dbReference type="AlphaFoldDB" id="A0A1H6LAE3"/>
<reference evidence="2" key="1">
    <citation type="submission" date="2016-10" db="EMBL/GenBank/DDBJ databases">
        <authorList>
            <person name="Varghese N."/>
            <person name="Submissions S."/>
        </authorList>
    </citation>
    <scope>NUCLEOTIDE SEQUENCE [LARGE SCALE GENOMIC DNA]</scope>
    <source>
        <strain evidence="2">DSM 17616</strain>
    </source>
</reference>